<dbReference type="SUPFAM" id="SSF46955">
    <property type="entry name" value="Putative DNA-binding domain"/>
    <property type="match status" value="1"/>
</dbReference>
<evidence type="ECO:0000313" key="3">
    <source>
        <dbReference type="EMBL" id="MFC6260056.1"/>
    </source>
</evidence>
<evidence type="ECO:0000259" key="2">
    <source>
        <dbReference type="PROSITE" id="PS50937"/>
    </source>
</evidence>
<dbReference type="CDD" id="cd01109">
    <property type="entry name" value="HTH_YyaN"/>
    <property type="match status" value="1"/>
</dbReference>
<comment type="caution">
    <text evidence="3">The sequence shown here is derived from an EMBL/GenBank/DDBJ whole genome shotgun (WGS) entry which is preliminary data.</text>
</comment>
<dbReference type="PRINTS" id="PR00040">
    <property type="entry name" value="HTHMERR"/>
</dbReference>
<organism evidence="3 4">
    <name type="scientific">Levilactobacillus fujinensis</name>
    <dbReference type="NCBI Taxonomy" id="2486024"/>
    <lineage>
        <taxon>Bacteria</taxon>
        <taxon>Bacillati</taxon>
        <taxon>Bacillota</taxon>
        <taxon>Bacilli</taxon>
        <taxon>Lactobacillales</taxon>
        <taxon>Lactobacillaceae</taxon>
        <taxon>Levilactobacillus</taxon>
    </lineage>
</organism>
<dbReference type="InterPro" id="IPR047057">
    <property type="entry name" value="MerR_fam"/>
</dbReference>
<dbReference type="Pfam" id="PF13411">
    <property type="entry name" value="MerR_1"/>
    <property type="match status" value="1"/>
</dbReference>
<dbReference type="SMART" id="SM00422">
    <property type="entry name" value="HTH_MERR"/>
    <property type="match status" value="1"/>
</dbReference>
<dbReference type="InterPro" id="IPR000551">
    <property type="entry name" value="MerR-type_HTH_dom"/>
</dbReference>
<dbReference type="Gene3D" id="1.10.1660.10">
    <property type="match status" value="1"/>
</dbReference>
<dbReference type="PROSITE" id="PS50937">
    <property type="entry name" value="HTH_MERR_2"/>
    <property type="match status" value="1"/>
</dbReference>
<accession>A0ABW1TF67</accession>
<keyword evidence="4" id="KW-1185">Reference proteome</keyword>
<evidence type="ECO:0000313" key="4">
    <source>
        <dbReference type="Proteomes" id="UP001596283"/>
    </source>
</evidence>
<gene>
    <name evidence="3" type="ORF">ACFP1C_03780</name>
</gene>
<dbReference type="InterPro" id="IPR009061">
    <property type="entry name" value="DNA-bd_dom_put_sf"/>
</dbReference>
<proteinExistence type="predicted"/>
<dbReference type="RefSeq" id="WP_125685220.1">
    <property type="nucleotide sequence ID" value="NZ_JBHSSI010000025.1"/>
</dbReference>
<dbReference type="PANTHER" id="PTHR30204">
    <property type="entry name" value="REDOX-CYCLING DRUG-SENSING TRANSCRIPTIONAL ACTIVATOR SOXR"/>
    <property type="match status" value="1"/>
</dbReference>
<dbReference type="EMBL" id="JBHSSI010000025">
    <property type="protein sequence ID" value="MFC6260056.1"/>
    <property type="molecule type" value="Genomic_DNA"/>
</dbReference>
<dbReference type="PANTHER" id="PTHR30204:SF98">
    <property type="entry name" value="HTH-TYPE TRANSCRIPTIONAL REGULATOR ADHR"/>
    <property type="match status" value="1"/>
</dbReference>
<sequence length="137" mass="16201">MTIQEVAKLMGISQSAIRYYDHQQLLPSVKRDKYNNRVFTENDLAWIKMVITLRELGMPVPTIREYVQLSAEGKQTLRQRLKIMTDEQERILAELEKVQGHYIMINHWINHYIDVLVDPKLDKFPKGIDPIFPDHLK</sequence>
<dbReference type="Proteomes" id="UP001596283">
    <property type="component" value="Unassembled WGS sequence"/>
</dbReference>
<feature type="domain" description="HTH merR-type" evidence="2">
    <location>
        <begin position="1"/>
        <end position="69"/>
    </location>
</feature>
<reference evidence="4" key="1">
    <citation type="journal article" date="2019" name="Int. J. Syst. Evol. Microbiol.">
        <title>The Global Catalogue of Microorganisms (GCM) 10K type strain sequencing project: providing services to taxonomists for standard genome sequencing and annotation.</title>
        <authorList>
            <consortium name="The Broad Institute Genomics Platform"/>
            <consortium name="The Broad Institute Genome Sequencing Center for Infectious Disease"/>
            <person name="Wu L."/>
            <person name="Ma J."/>
        </authorList>
    </citation>
    <scope>NUCLEOTIDE SEQUENCE [LARGE SCALE GENOMIC DNA]</scope>
    <source>
        <strain evidence="4">CCM 8908</strain>
    </source>
</reference>
<evidence type="ECO:0000256" key="1">
    <source>
        <dbReference type="ARBA" id="ARBA00023125"/>
    </source>
</evidence>
<protein>
    <submittedName>
        <fullName evidence="3">MerR family transcriptional regulator</fullName>
    </submittedName>
</protein>
<name>A0ABW1TF67_9LACO</name>
<keyword evidence="1" id="KW-0238">DNA-binding</keyword>